<keyword evidence="1" id="KW-0812">Transmembrane</keyword>
<keyword evidence="1" id="KW-0472">Membrane</keyword>
<keyword evidence="3" id="KW-1185">Reference proteome</keyword>
<dbReference type="RefSeq" id="WP_247342152.1">
    <property type="nucleotide sequence ID" value="NZ_CP095550.1"/>
</dbReference>
<feature type="transmembrane region" description="Helical" evidence="1">
    <location>
        <begin position="143"/>
        <end position="169"/>
    </location>
</feature>
<feature type="transmembrane region" description="Helical" evidence="1">
    <location>
        <begin position="113"/>
        <end position="131"/>
    </location>
</feature>
<name>A0ABW5BR19_9BACI</name>
<keyword evidence="1" id="KW-1133">Transmembrane helix</keyword>
<accession>A0ABW5BR19</accession>
<protein>
    <recommendedName>
        <fullName evidence="4">Permease</fullName>
    </recommendedName>
</protein>
<organism evidence="2 3">
    <name type="scientific">Metabacillus endolithicus</name>
    <dbReference type="NCBI Taxonomy" id="1535204"/>
    <lineage>
        <taxon>Bacteria</taxon>
        <taxon>Bacillati</taxon>
        <taxon>Bacillota</taxon>
        <taxon>Bacilli</taxon>
        <taxon>Bacillales</taxon>
        <taxon>Bacillaceae</taxon>
        <taxon>Metabacillus</taxon>
    </lineage>
</organism>
<evidence type="ECO:0000256" key="1">
    <source>
        <dbReference type="SAM" id="Phobius"/>
    </source>
</evidence>
<comment type="caution">
    <text evidence="2">The sequence shown here is derived from an EMBL/GenBank/DDBJ whole genome shotgun (WGS) entry which is preliminary data.</text>
</comment>
<gene>
    <name evidence="2" type="ORF">ACFSKK_02540</name>
</gene>
<feature type="transmembrane region" description="Helical" evidence="1">
    <location>
        <begin position="47"/>
        <end position="71"/>
    </location>
</feature>
<dbReference type="Proteomes" id="UP001597318">
    <property type="component" value="Unassembled WGS sequence"/>
</dbReference>
<feature type="transmembrane region" description="Helical" evidence="1">
    <location>
        <begin position="77"/>
        <end position="101"/>
    </location>
</feature>
<proteinExistence type="predicted"/>
<evidence type="ECO:0000313" key="3">
    <source>
        <dbReference type="Proteomes" id="UP001597318"/>
    </source>
</evidence>
<evidence type="ECO:0000313" key="2">
    <source>
        <dbReference type="EMBL" id="MFD2212587.1"/>
    </source>
</evidence>
<dbReference type="EMBL" id="JBHUIK010000001">
    <property type="protein sequence ID" value="MFD2212587.1"/>
    <property type="molecule type" value="Genomic_DNA"/>
</dbReference>
<sequence length="178" mass="20670">MSVLLILGVMAIILMLFFKEPIINLFVKNQKIMNLLKRKSWFHNPWLSGLFLFFINAFLFLITGVILYTLTFFMIPFVHLFVMAFAVIVSVVVWSMLNYAWEGTKLRRLKMGAVGSSFYLILTIIFFYFLVTLEPLYPGEDTFMRAVGFIFAIIVTSVAFFTCFIMTSFSKRKNLNIS</sequence>
<reference evidence="3" key="1">
    <citation type="journal article" date="2019" name="Int. J. Syst. Evol. Microbiol.">
        <title>The Global Catalogue of Microorganisms (GCM) 10K type strain sequencing project: providing services to taxonomists for standard genome sequencing and annotation.</title>
        <authorList>
            <consortium name="The Broad Institute Genomics Platform"/>
            <consortium name="The Broad Institute Genome Sequencing Center for Infectious Disease"/>
            <person name="Wu L."/>
            <person name="Ma J."/>
        </authorList>
    </citation>
    <scope>NUCLEOTIDE SEQUENCE [LARGE SCALE GENOMIC DNA]</scope>
    <source>
        <strain evidence="3">CGMCC 1.15474</strain>
    </source>
</reference>
<evidence type="ECO:0008006" key="4">
    <source>
        <dbReference type="Google" id="ProtNLM"/>
    </source>
</evidence>
<feature type="transmembrane region" description="Helical" evidence="1">
    <location>
        <begin position="6"/>
        <end position="27"/>
    </location>
</feature>